<protein>
    <submittedName>
        <fullName evidence="1">Uncharacterized protein</fullName>
    </submittedName>
</protein>
<reference evidence="1 2" key="1">
    <citation type="submission" date="2019-11" db="EMBL/GenBank/DDBJ databases">
        <authorList>
            <person name="Holert J."/>
        </authorList>
    </citation>
    <scope>NUCLEOTIDE SEQUENCE [LARGE SCALE GENOMIC DNA]</scope>
    <source>
        <strain evidence="1">SB11_3</strain>
    </source>
</reference>
<dbReference type="AlphaFoldDB" id="A0A5S9PAZ7"/>
<accession>A0A5S9PAZ7</accession>
<proteinExistence type="predicted"/>
<name>A0A5S9PAZ7_9GAMM</name>
<gene>
    <name evidence="1" type="ORF">OPDIPICF_04369</name>
</gene>
<keyword evidence="2" id="KW-1185">Reference proteome</keyword>
<sequence>MMIFIGQRETVKTATPNKAQYRLRNFVTFIAKSRIKTAKITPLWGRR</sequence>
<dbReference type="EMBL" id="CACSIO010000006">
    <property type="protein sequence ID" value="CAA0100915.1"/>
    <property type="molecule type" value="Genomic_DNA"/>
</dbReference>
<evidence type="ECO:0000313" key="1">
    <source>
        <dbReference type="EMBL" id="CAA0100915.1"/>
    </source>
</evidence>
<dbReference type="Proteomes" id="UP000441399">
    <property type="component" value="Unassembled WGS sequence"/>
</dbReference>
<organism evidence="1 2">
    <name type="scientific">BD1-7 clade bacterium</name>
    <dbReference type="NCBI Taxonomy" id="2029982"/>
    <lineage>
        <taxon>Bacteria</taxon>
        <taxon>Pseudomonadati</taxon>
        <taxon>Pseudomonadota</taxon>
        <taxon>Gammaproteobacteria</taxon>
        <taxon>Cellvibrionales</taxon>
        <taxon>Spongiibacteraceae</taxon>
        <taxon>BD1-7 clade</taxon>
    </lineage>
</organism>
<evidence type="ECO:0000313" key="2">
    <source>
        <dbReference type="Proteomes" id="UP000441399"/>
    </source>
</evidence>